<comment type="caution">
    <text evidence="1">The sequence shown here is derived from an EMBL/GenBank/DDBJ whole genome shotgun (WGS) entry which is preliminary data.</text>
</comment>
<accession>A0A511MZI0</accession>
<proteinExistence type="predicted"/>
<protein>
    <submittedName>
        <fullName evidence="1">Uncharacterized protein</fullName>
    </submittedName>
</protein>
<organism evidence="1 2">
    <name type="scientific">Deinococcus cellulosilyticus (strain DSM 18568 / NBRC 106333 / KACC 11606 / 5516J-15)</name>
    <dbReference type="NCBI Taxonomy" id="1223518"/>
    <lineage>
        <taxon>Bacteria</taxon>
        <taxon>Thermotogati</taxon>
        <taxon>Deinococcota</taxon>
        <taxon>Deinococci</taxon>
        <taxon>Deinococcales</taxon>
        <taxon>Deinococcaceae</taxon>
        <taxon>Deinococcus</taxon>
    </lineage>
</organism>
<sequence length="731" mass="79159">MLNFQIKGNYQDATGYNWVFYGDDQNPNLFYILPKPQYALDAGGKPILQLTRYLTDDSSNGSGFVSLQVALAVPQDVQQAILGQIQQQFHPPGPITLSPLQYNPGATASLKLTSEGQDLNLTVPASQFGSNTATFVLQLAKQQLDTVVATLSSHESDLNVTYQFTVPSRLPAVTAVLTFDSALAYQYQVTQPAHHTWGEDTPGSVQKALQESQSSHVTITWGIANPDDTLVQAVADWANNTLATLVQAQVQKTMQILGLQSGDSFSINQVSSFTATYSENQVVDWHLNPQSTLPSLNSLGLNVQDFLAEVNQRQQVITVHAQLPFTQDSQNSTGLPAGDLQAALLESVVVTARYPGLSEEKSTITFTENGAHTFTAPYDPQQGPSYQLEYRATYQQSSASVQSTIDGLDQGDYYLKLNDVGYLNVTFDAAQAFNIKTTTPLKSVDVILTFVDSDGTGTPIHQTLHLTPESPRGIMGSPHPMPINSGYNYTVTYTYDDLVYTAPTQVNQTGFTQLIYPAAGIHTTNLIISVPANADPIFDATVQMWFTAAPTVPGIAEQPTQDAPAVFQLTPEADSTGASFVRATFEGFINGHAPLGYSAAIDSVDGQILINDQLIEPTQASVMVTPTQRYYTLEVNSDAISWTTATYDSVEVLITTTVNGKAQPQRLVKWNRTEGGSQYLTYSIQDGNAVTYAYEVRYITPGQGVQKVTGSGETDVVFNIPATPSSPVSAD</sequence>
<gene>
    <name evidence="1" type="ORF">DC3_13030</name>
</gene>
<name>A0A511MZI0_DEIC1</name>
<dbReference type="EMBL" id="BJXB01000004">
    <property type="protein sequence ID" value="GEM45668.1"/>
    <property type="molecule type" value="Genomic_DNA"/>
</dbReference>
<dbReference type="Proteomes" id="UP000321306">
    <property type="component" value="Unassembled WGS sequence"/>
</dbReference>
<reference evidence="1 2" key="1">
    <citation type="submission" date="2019-07" db="EMBL/GenBank/DDBJ databases">
        <title>Whole genome shotgun sequence of Deinococcus cellulosilyticus NBRC 106333.</title>
        <authorList>
            <person name="Hosoyama A."/>
            <person name="Uohara A."/>
            <person name="Ohji S."/>
            <person name="Ichikawa N."/>
        </authorList>
    </citation>
    <scope>NUCLEOTIDE SEQUENCE [LARGE SCALE GENOMIC DNA]</scope>
    <source>
        <strain evidence="1 2">NBRC 106333</strain>
    </source>
</reference>
<keyword evidence="2" id="KW-1185">Reference proteome</keyword>
<dbReference type="OrthoDB" id="8476770at2"/>
<evidence type="ECO:0000313" key="1">
    <source>
        <dbReference type="EMBL" id="GEM45668.1"/>
    </source>
</evidence>
<dbReference type="AlphaFoldDB" id="A0A511MZI0"/>
<evidence type="ECO:0000313" key="2">
    <source>
        <dbReference type="Proteomes" id="UP000321306"/>
    </source>
</evidence>
<dbReference type="RefSeq" id="WP_146883163.1">
    <property type="nucleotide sequence ID" value="NZ_BJXB01000004.1"/>
</dbReference>